<name>A0ABT9IM01_9MICC</name>
<dbReference type="RefSeq" id="WP_305995649.1">
    <property type="nucleotide sequence ID" value="NZ_JAVALS010000002.1"/>
</dbReference>
<dbReference type="EMBL" id="JAVALS010000002">
    <property type="protein sequence ID" value="MDP5226607.1"/>
    <property type="molecule type" value="Genomic_DNA"/>
</dbReference>
<comment type="caution">
    <text evidence="2">The sequence shown here is derived from an EMBL/GenBank/DDBJ whole genome shotgun (WGS) entry which is preliminary data.</text>
</comment>
<keyword evidence="1" id="KW-1133">Transmembrane helix</keyword>
<reference evidence="2 3" key="1">
    <citation type="submission" date="2023-08" db="EMBL/GenBank/DDBJ databases">
        <title>Arthrobacter horti sp. nov., isolated from forest soil.</title>
        <authorList>
            <person name="Park M."/>
        </authorList>
    </citation>
    <scope>NUCLEOTIDE SEQUENCE [LARGE SCALE GENOMIC DNA]</scope>
    <source>
        <strain evidence="2 3">YJM1</strain>
    </source>
</reference>
<dbReference type="Proteomes" id="UP001232725">
    <property type="component" value="Unassembled WGS sequence"/>
</dbReference>
<feature type="transmembrane region" description="Helical" evidence="1">
    <location>
        <begin position="46"/>
        <end position="64"/>
    </location>
</feature>
<protein>
    <recommendedName>
        <fullName evidence="4">MFS transporter</fullName>
    </recommendedName>
</protein>
<accession>A0ABT9IM01</accession>
<feature type="transmembrane region" description="Helical" evidence="1">
    <location>
        <begin position="20"/>
        <end position="40"/>
    </location>
</feature>
<keyword evidence="1" id="KW-0812">Transmembrane</keyword>
<evidence type="ECO:0000256" key="1">
    <source>
        <dbReference type="SAM" id="Phobius"/>
    </source>
</evidence>
<proteinExistence type="predicted"/>
<gene>
    <name evidence="2" type="ORF">Q9R02_05495</name>
</gene>
<organism evidence="2 3">
    <name type="scientific">Arthrobacter horti</name>
    <dbReference type="NCBI Taxonomy" id="3068273"/>
    <lineage>
        <taxon>Bacteria</taxon>
        <taxon>Bacillati</taxon>
        <taxon>Actinomycetota</taxon>
        <taxon>Actinomycetes</taxon>
        <taxon>Micrococcales</taxon>
        <taxon>Micrococcaceae</taxon>
        <taxon>Arthrobacter</taxon>
    </lineage>
</organism>
<keyword evidence="1" id="KW-0472">Membrane</keyword>
<evidence type="ECO:0000313" key="3">
    <source>
        <dbReference type="Proteomes" id="UP001232725"/>
    </source>
</evidence>
<sequence>MLLQRPGLSSAFRRAPFHPLRAVLLALAMVALAIGAHSFAGGSLPAPPILAALLALVLLASVLVTRFRLRLPAMTAVLGLGQLGLHEAFGALSATPVEIPGAGLHQHDGGAALVGTLQHLSSGMAAHDAAGHSGAMLLAHAVATALMALLLAQGEAALWALAAWLRPLFRMLLVLVPAHFRAPEAPHQLPLPRLPWRTLRRDRLRGPPCAVVVP</sequence>
<keyword evidence="3" id="KW-1185">Reference proteome</keyword>
<evidence type="ECO:0008006" key="4">
    <source>
        <dbReference type="Google" id="ProtNLM"/>
    </source>
</evidence>
<evidence type="ECO:0000313" key="2">
    <source>
        <dbReference type="EMBL" id="MDP5226607.1"/>
    </source>
</evidence>